<evidence type="ECO:0000313" key="2">
    <source>
        <dbReference type="Proteomes" id="UP000220691"/>
    </source>
</evidence>
<dbReference type="EMBL" id="NUAN01000071">
    <property type="protein sequence ID" value="PEN97814.1"/>
    <property type="molecule type" value="Genomic_DNA"/>
</dbReference>
<sequence>MLNYFKNRMVEESQRVNCFWNLHLNVFSLEGRILENGTRKNLVLAHGNNIILVSVKFAVRESGRQKVLREQKKNVHAFVKGNFMGIAGFNERLILGAGMREAYYNPYKQDSFTDKETGKKLEGAEIVILADKKIYYK</sequence>
<gene>
    <name evidence="1" type="ORF">CN553_12240</name>
</gene>
<dbReference type="AlphaFoldDB" id="A0A9X6YMR0"/>
<organism evidence="1 2">
    <name type="scientific">Bacillus cereus</name>
    <dbReference type="NCBI Taxonomy" id="1396"/>
    <lineage>
        <taxon>Bacteria</taxon>
        <taxon>Bacillati</taxon>
        <taxon>Bacillota</taxon>
        <taxon>Bacilli</taxon>
        <taxon>Bacillales</taxon>
        <taxon>Bacillaceae</taxon>
        <taxon>Bacillus</taxon>
        <taxon>Bacillus cereus group</taxon>
    </lineage>
</organism>
<reference evidence="1 2" key="1">
    <citation type="submission" date="2017-09" db="EMBL/GenBank/DDBJ databases">
        <title>Large-scale bioinformatics analysis of Bacillus genomes uncovers conserved roles of natural products in bacterial physiology.</title>
        <authorList>
            <consortium name="Agbiome Team Llc"/>
            <person name="Bleich R.M."/>
            <person name="Kirk G.J."/>
            <person name="Santa Maria K.C."/>
            <person name="Allen S.E."/>
            <person name="Farag S."/>
            <person name="Shank E.A."/>
            <person name="Bowers A."/>
        </authorList>
    </citation>
    <scope>NUCLEOTIDE SEQUENCE [LARGE SCALE GENOMIC DNA]</scope>
    <source>
        <strain evidence="1 2">AFS027647</strain>
    </source>
</reference>
<dbReference type="RefSeq" id="WP_098126411.1">
    <property type="nucleotide sequence ID" value="NZ_NUAN01000071.1"/>
</dbReference>
<dbReference type="InterPro" id="IPR058002">
    <property type="entry name" value="Gp82"/>
</dbReference>
<name>A0A9X6YMR0_BACCE</name>
<accession>A0A9X6YMR0</accession>
<comment type="caution">
    <text evidence="1">The sequence shown here is derived from an EMBL/GenBank/DDBJ whole genome shotgun (WGS) entry which is preliminary data.</text>
</comment>
<proteinExistence type="predicted"/>
<protein>
    <submittedName>
        <fullName evidence="1">Uncharacterized protein</fullName>
    </submittedName>
</protein>
<evidence type="ECO:0000313" key="1">
    <source>
        <dbReference type="EMBL" id="PEN97814.1"/>
    </source>
</evidence>
<dbReference type="Pfam" id="PF25735">
    <property type="entry name" value="Phage_L5_gp82"/>
    <property type="match status" value="1"/>
</dbReference>
<dbReference type="Proteomes" id="UP000220691">
    <property type="component" value="Unassembled WGS sequence"/>
</dbReference>